<accession>E1Z7P4</accession>
<evidence type="ECO:0000313" key="3">
    <source>
        <dbReference type="EMBL" id="EFN58207.1"/>
    </source>
</evidence>
<dbReference type="OrthoDB" id="288590at2759"/>
<gene>
    <name evidence="3" type="ORF">CHLNCDRAFT_20260</name>
</gene>
<dbReference type="Gene3D" id="2.60.120.330">
    <property type="entry name" value="B-lactam Antibiotic, Isopenicillin N Synthase, Chain"/>
    <property type="match status" value="1"/>
</dbReference>
<dbReference type="PROSITE" id="PS51471">
    <property type="entry name" value="FE2OG_OXY"/>
    <property type="match status" value="1"/>
</dbReference>
<evidence type="ECO:0000259" key="2">
    <source>
        <dbReference type="PROSITE" id="PS51471"/>
    </source>
</evidence>
<dbReference type="EMBL" id="GL433838">
    <property type="protein sequence ID" value="EFN58207.1"/>
    <property type="molecule type" value="Genomic_DNA"/>
</dbReference>
<organism evidence="4">
    <name type="scientific">Chlorella variabilis</name>
    <name type="common">Green alga</name>
    <dbReference type="NCBI Taxonomy" id="554065"/>
    <lineage>
        <taxon>Eukaryota</taxon>
        <taxon>Viridiplantae</taxon>
        <taxon>Chlorophyta</taxon>
        <taxon>core chlorophytes</taxon>
        <taxon>Trebouxiophyceae</taxon>
        <taxon>Chlorellales</taxon>
        <taxon>Chlorellaceae</taxon>
        <taxon>Chlorella clade</taxon>
        <taxon>Chlorella</taxon>
    </lineage>
</organism>
<dbReference type="InParanoid" id="E1Z7P4"/>
<evidence type="ECO:0000256" key="1">
    <source>
        <dbReference type="RuleBase" id="RU003682"/>
    </source>
</evidence>
<feature type="non-terminal residue" evidence="3">
    <location>
        <position position="1"/>
    </location>
</feature>
<feature type="domain" description="Fe2OG dioxygenase" evidence="2">
    <location>
        <begin position="153"/>
        <end position="269"/>
    </location>
</feature>
<name>E1Z7P4_CHLVA</name>
<dbReference type="InterPro" id="IPR050231">
    <property type="entry name" value="Iron_ascorbate_oxido_reductase"/>
</dbReference>
<dbReference type="InterPro" id="IPR026992">
    <property type="entry name" value="DIOX_N"/>
</dbReference>
<dbReference type="STRING" id="554065.E1Z7P4"/>
<dbReference type="Pfam" id="PF03171">
    <property type="entry name" value="2OG-FeII_Oxy"/>
    <property type="match status" value="1"/>
</dbReference>
<dbReference type="GO" id="GO:0046872">
    <property type="term" value="F:metal ion binding"/>
    <property type="evidence" value="ECO:0007669"/>
    <property type="project" value="UniProtKB-KW"/>
</dbReference>
<dbReference type="AlphaFoldDB" id="E1Z7P4"/>
<keyword evidence="1" id="KW-0560">Oxidoreductase</keyword>
<reference evidence="3 4" key="1">
    <citation type="journal article" date="2010" name="Plant Cell">
        <title>The Chlorella variabilis NC64A genome reveals adaptation to photosymbiosis, coevolution with viruses, and cryptic sex.</title>
        <authorList>
            <person name="Blanc G."/>
            <person name="Duncan G."/>
            <person name="Agarkova I."/>
            <person name="Borodovsky M."/>
            <person name="Gurnon J."/>
            <person name="Kuo A."/>
            <person name="Lindquist E."/>
            <person name="Lucas S."/>
            <person name="Pangilinan J."/>
            <person name="Polle J."/>
            <person name="Salamov A."/>
            <person name="Terry A."/>
            <person name="Yamada T."/>
            <person name="Dunigan D.D."/>
            <person name="Grigoriev I.V."/>
            <person name="Claverie J.M."/>
            <person name="Van Etten J.L."/>
        </authorList>
    </citation>
    <scope>NUCLEOTIDE SEQUENCE [LARGE SCALE GENOMIC DNA]</scope>
    <source>
        <strain evidence="3 4">NC64A</strain>
    </source>
</reference>
<dbReference type="eggNOG" id="KOG0143">
    <property type="taxonomic scope" value="Eukaryota"/>
</dbReference>
<dbReference type="InterPro" id="IPR005123">
    <property type="entry name" value="Oxoglu/Fe-dep_dioxygenase_dom"/>
</dbReference>
<dbReference type="GeneID" id="17357637"/>
<dbReference type="SUPFAM" id="SSF51197">
    <property type="entry name" value="Clavaminate synthase-like"/>
    <property type="match status" value="1"/>
</dbReference>
<dbReference type="InterPro" id="IPR044861">
    <property type="entry name" value="IPNS-like_FE2OG_OXY"/>
</dbReference>
<proteinExistence type="inferred from homology"/>
<sequence length="305" mass="33658">SKTMTREVVTISLANYEERQQEIAQQLYRAAKDVGFFYISDHGIPQEEVDHAFATGKSFLELDKETKAHYPFNPDTYLGWRGPDELETVTGGRAPPRRRPCAAGDDFRNTALAFQAKTHDVAVKILKALFLGLGWDPARIDDVSTRTERAAQNTSSLGSLSLRGHAAVPPRLHAHADMDVLTILFQRDDAVGLEIAPGNEDVGNIWNHVPVAREWTPLDPKPGHLTVNIGDGLTRWTDGVFKSTYHRVRAPKAGDPTGARYSIPYFVNPKLNYSIQGPNKRWGPVTGFDLLSKTGERSWAGGAGS</sequence>
<dbReference type="InterPro" id="IPR027443">
    <property type="entry name" value="IPNS-like_sf"/>
</dbReference>
<keyword evidence="1" id="KW-0408">Iron</keyword>
<dbReference type="GO" id="GO:0016491">
    <property type="term" value="F:oxidoreductase activity"/>
    <property type="evidence" value="ECO:0007669"/>
    <property type="project" value="UniProtKB-KW"/>
</dbReference>
<dbReference type="KEGG" id="cvr:CHLNCDRAFT_20260"/>
<keyword evidence="4" id="KW-1185">Reference proteome</keyword>
<comment type="similarity">
    <text evidence="1">Belongs to the iron/ascorbate-dependent oxidoreductase family.</text>
</comment>
<dbReference type="Proteomes" id="UP000008141">
    <property type="component" value="Unassembled WGS sequence"/>
</dbReference>
<dbReference type="RefSeq" id="XP_005850309.1">
    <property type="nucleotide sequence ID" value="XM_005850247.1"/>
</dbReference>
<dbReference type="OMA" id="AYIQPHA"/>
<protein>
    <recommendedName>
        <fullName evidence="2">Fe2OG dioxygenase domain-containing protein</fullName>
    </recommendedName>
</protein>
<dbReference type="Pfam" id="PF14226">
    <property type="entry name" value="DIOX_N"/>
    <property type="match status" value="1"/>
</dbReference>
<dbReference type="PANTHER" id="PTHR47990">
    <property type="entry name" value="2-OXOGLUTARATE (2OG) AND FE(II)-DEPENDENT OXYGENASE SUPERFAMILY PROTEIN-RELATED"/>
    <property type="match status" value="1"/>
</dbReference>
<keyword evidence="1" id="KW-0479">Metal-binding</keyword>
<evidence type="ECO:0000313" key="4">
    <source>
        <dbReference type="Proteomes" id="UP000008141"/>
    </source>
</evidence>